<evidence type="ECO:0000313" key="2">
    <source>
        <dbReference type="Proteomes" id="UP001059041"/>
    </source>
</evidence>
<dbReference type="Proteomes" id="UP001059041">
    <property type="component" value="Linkage Group LG6"/>
</dbReference>
<dbReference type="AlphaFoldDB" id="A0A9W8C6I0"/>
<evidence type="ECO:0000313" key="1">
    <source>
        <dbReference type="EMBL" id="KAI7808780.1"/>
    </source>
</evidence>
<proteinExistence type="predicted"/>
<accession>A0A9W8C6I0</accession>
<sequence>MKTPTHHQRSRMVYELKRVRLLSVILAWDMLTEFSQSAIWPPGGSHSILKRILITEEVYVSREVVLLSFPCSFEHTTQLFDLNAKCVNL</sequence>
<gene>
    <name evidence="1" type="ORF">IRJ41_013974</name>
</gene>
<organism evidence="1 2">
    <name type="scientific">Triplophysa rosa</name>
    <name type="common">Cave loach</name>
    <dbReference type="NCBI Taxonomy" id="992332"/>
    <lineage>
        <taxon>Eukaryota</taxon>
        <taxon>Metazoa</taxon>
        <taxon>Chordata</taxon>
        <taxon>Craniata</taxon>
        <taxon>Vertebrata</taxon>
        <taxon>Euteleostomi</taxon>
        <taxon>Actinopterygii</taxon>
        <taxon>Neopterygii</taxon>
        <taxon>Teleostei</taxon>
        <taxon>Ostariophysi</taxon>
        <taxon>Cypriniformes</taxon>
        <taxon>Nemacheilidae</taxon>
        <taxon>Triplophysa</taxon>
    </lineage>
</organism>
<comment type="caution">
    <text evidence="1">The sequence shown here is derived from an EMBL/GenBank/DDBJ whole genome shotgun (WGS) entry which is preliminary data.</text>
</comment>
<keyword evidence="2" id="KW-1185">Reference proteome</keyword>
<reference evidence="1" key="1">
    <citation type="submission" date="2021-02" db="EMBL/GenBank/DDBJ databases">
        <title>Comparative genomics reveals that relaxation of natural selection precedes convergent phenotypic evolution of cavefish.</title>
        <authorList>
            <person name="Peng Z."/>
        </authorList>
    </citation>
    <scope>NUCLEOTIDE SEQUENCE</scope>
    <source>
        <tissue evidence="1">Muscle</tissue>
    </source>
</reference>
<dbReference type="EMBL" id="JAFHDT010000006">
    <property type="protein sequence ID" value="KAI7808780.1"/>
    <property type="molecule type" value="Genomic_DNA"/>
</dbReference>
<name>A0A9W8C6I0_TRIRA</name>
<protein>
    <submittedName>
        <fullName evidence="1">Uncharacterized protein</fullName>
    </submittedName>
</protein>